<dbReference type="Gene3D" id="1.10.630.10">
    <property type="entry name" value="Cytochrome P450"/>
    <property type="match status" value="1"/>
</dbReference>
<keyword evidence="3 7" id="KW-0349">Heme</keyword>
<dbReference type="KEGG" id="sapo:SAPIO_CDS6143"/>
<evidence type="ECO:0000256" key="1">
    <source>
        <dbReference type="ARBA" id="ARBA00001971"/>
    </source>
</evidence>
<dbReference type="RefSeq" id="XP_016642081.1">
    <property type="nucleotide sequence ID" value="XM_016788324.1"/>
</dbReference>
<dbReference type="GO" id="GO:0004497">
    <property type="term" value="F:monooxygenase activity"/>
    <property type="evidence" value="ECO:0007669"/>
    <property type="project" value="UniProtKB-KW"/>
</dbReference>
<dbReference type="InterPro" id="IPR002403">
    <property type="entry name" value="Cyt_P450_E_grp-IV"/>
</dbReference>
<keyword evidence="4 7" id="KW-0479">Metal-binding</keyword>
<keyword evidence="6" id="KW-0503">Monooxygenase</keyword>
<keyword evidence="8" id="KW-0812">Transmembrane</keyword>
<dbReference type="InterPro" id="IPR036396">
    <property type="entry name" value="Cyt_P450_sf"/>
</dbReference>
<dbReference type="SUPFAM" id="SSF48264">
    <property type="entry name" value="Cytochrome P450"/>
    <property type="match status" value="1"/>
</dbReference>
<sequence length="476" mass="53944">MALSSSILGLVSAYWPYAVPFLLFLYFFSNWYQKGFHRVPGPWINSISTLPRIWSVYSGQHHLDDLRMHAKYGKVVRVAPNLISIADTNEINQLYGIMTKFIKSPFYDLAATYDDEGFVPDPFVIRKDKALHSRMKRNAANAYSLNGLIQFEPWVDPILTNLVHKLDDDFGYINKGDELGFFNTMDLVNNYMSLLGNVAWLHPVLLGNPWVVRLMTRGDTSSAAMIKITAQELQRFRQSPPAEGDAMTFLSRLALNQRANPKSINDRELITHAFNNVAAGADTTAIAMRAAIYYLLKDKDAYARLCSEVRGRLELPVRFQTASQLPYLKAVIQEAMRLHPSVGQILGRTVPAGGAAISGYRIGAGAEVGMSPWVLHRNPEVFPDQDRFKPERWILGEGCQDEEHLKQMHRSFFAFGHGAHTCSGRHISVMEVTKLIPTLLLRYDLELASDADYKFRNWWFTPQSGLRVKLTRRSNS</sequence>
<dbReference type="AlphaFoldDB" id="A0A084G4M0"/>
<dbReference type="GO" id="GO:0005506">
    <property type="term" value="F:iron ion binding"/>
    <property type="evidence" value="ECO:0007669"/>
    <property type="project" value="InterPro"/>
</dbReference>
<dbReference type="InterPro" id="IPR001128">
    <property type="entry name" value="Cyt_P450"/>
</dbReference>
<evidence type="ECO:0000313" key="9">
    <source>
        <dbReference type="EMBL" id="KEZ42282.1"/>
    </source>
</evidence>
<evidence type="ECO:0000256" key="8">
    <source>
        <dbReference type="SAM" id="Phobius"/>
    </source>
</evidence>
<keyword evidence="6" id="KW-0560">Oxidoreductase</keyword>
<dbReference type="GeneID" id="27725215"/>
<comment type="caution">
    <text evidence="9">The sequence shown here is derived from an EMBL/GenBank/DDBJ whole genome shotgun (WGS) entry which is preliminary data.</text>
</comment>
<dbReference type="PANTHER" id="PTHR24305">
    <property type="entry name" value="CYTOCHROME P450"/>
    <property type="match status" value="1"/>
</dbReference>
<dbReference type="GO" id="GO:0016705">
    <property type="term" value="F:oxidoreductase activity, acting on paired donors, with incorporation or reduction of molecular oxygen"/>
    <property type="evidence" value="ECO:0007669"/>
    <property type="project" value="InterPro"/>
</dbReference>
<dbReference type="HOGENOM" id="CLU_001570_14_0_1"/>
<dbReference type="PRINTS" id="PR00465">
    <property type="entry name" value="EP450IV"/>
</dbReference>
<keyword evidence="8" id="KW-1133">Transmembrane helix</keyword>
<evidence type="ECO:0000256" key="2">
    <source>
        <dbReference type="ARBA" id="ARBA00010617"/>
    </source>
</evidence>
<reference evidence="9 10" key="1">
    <citation type="journal article" date="2014" name="Genome Announc.">
        <title>Draft genome sequence of the pathogenic fungus Scedosporium apiospermum.</title>
        <authorList>
            <person name="Vandeputte P."/>
            <person name="Ghamrawi S."/>
            <person name="Rechenmann M."/>
            <person name="Iltis A."/>
            <person name="Giraud S."/>
            <person name="Fleury M."/>
            <person name="Thornton C."/>
            <person name="Delhaes L."/>
            <person name="Meyer W."/>
            <person name="Papon N."/>
            <person name="Bouchara J.P."/>
        </authorList>
    </citation>
    <scope>NUCLEOTIDE SEQUENCE [LARGE SCALE GENOMIC DNA]</scope>
    <source>
        <strain evidence="9 10">IHEM 14462</strain>
    </source>
</reference>
<keyword evidence="8" id="KW-0472">Membrane</keyword>
<evidence type="ECO:0000313" key="10">
    <source>
        <dbReference type="Proteomes" id="UP000028545"/>
    </source>
</evidence>
<dbReference type="VEuPathDB" id="FungiDB:SAPIO_CDS6143"/>
<keyword evidence="5 7" id="KW-0408">Iron</keyword>
<comment type="similarity">
    <text evidence="2">Belongs to the cytochrome P450 family.</text>
</comment>
<dbReference type="OrthoDB" id="3934656at2759"/>
<protein>
    <submittedName>
        <fullName evidence="9">Cytochrome P450 oxidoreductase</fullName>
    </submittedName>
</protein>
<evidence type="ECO:0000256" key="3">
    <source>
        <dbReference type="ARBA" id="ARBA00022617"/>
    </source>
</evidence>
<evidence type="ECO:0000256" key="5">
    <source>
        <dbReference type="ARBA" id="ARBA00023004"/>
    </source>
</evidence>
<evidence type="ECO:0000256" key="7">
    <source>
        <dbReference type="PIRSR" id="PIRSR602403-1"/>
    </source>
</evidence>
<comment type="cofactor">
    <cofactor evidence="1 7">
        <name>heme</name>
        <dbReference type="ChEBI" id="CHEBI:30413"/>
    </cofactor>
</comment>
<accession>A0A084G4M0</accession>
<feature type="transmembrane region" description="Helical" evidence="8">
    <location>
        <begin position="6"/>
        <end position="28"/>
    </location>
</feature>
<feature type="binding site" description="axial binding residue" evidence="7">
    <location>
        <position position="422"/>
    </location>
    <ligand>
        <name>heme</name>
        <dbReference type="ChEBI" id="CHEBI:30413"/>
    </ligand>
    <ligandPart>
        <name>Fe</name>
        <dbReference type="ChEBI" id="CHEBI:18248"/>
    </ligandPart>
</feature>
<dbReference type="InterPro" id="IPR050121">
    <property type="entry name" value="Cytochrome_P450_monoxygenase"/>
</dbReference>
<proteinExistence type="inferred from homology"/>
<dbReference type="PANTHER" id="PTHR24305:SF232">
    <property type="entry name" value="P450, PUTATIVE (EUROFUNG)-RELATED"/>
    <property type="match status" value="1"/>
</dbReference>
<dbReference type="Pfam" id="PF00067">
    <property type="entry name" value="p450"/>
    <property type="match status" value="1"/>
</dbReference>
<evidence type="ECO:0000256" key="4">
    <source>
        <dbReference type="ARBA" id="ARBA00022723"/>
    </source>
</evidence>
<keyword evidence="10" id="KW-1185">Reference proteome</keyword>
<dbReference type="Proteomes" id="UP000028545">
    <property type="component" value="Unassembled WGS sequence"/>
</dbReference>
<gene>
    <name evidence="9" type="ORF">SAPIO_CDS6143</name>
</gene>
<dbReference type="EMBL" id="JOWA01000100">
    <property type="protein sequence ID" value="KEZ42282.1"/>
    <property type="molecule type" value="Genomic_DNA"/>
</dbReference>
<evidence type="ECO:0000256" key="6">
    <source>
        <dbReference type="ARBA" id="ARBA00023033"/>
    </source>
</evidence>
<dbReference type="PRINTS" id="PR00385">
    <property type="entry name" value="P450"/>
</dbReference>
<organism evidence="9 10">
    <name type="scientific">Pseudallescheria apiosperma</name>
    <name type="common">Scedosporium apiospermum</name>
    <dbReference type="NCBI Taxonomy" id="563466"/>
    <lineage>
        <taxon>Eukaryota</taxon>
        <taxon>Fungi</taxon>
        <taxon>Dikarya</taxon>
        <taxon>Ascomycota</taxon>
        <taxon>Pezizomycotina</taxon>
        <taxon>Sordariomycetes</taxon>
        <taxon>Hypocreomycetidae</taxon>
        <taxon>Microascales</taxon>
        <taxon>Microascaceae</taxon>
        <taxon>Scedosporium</taxon>
    </lineage>
</organism>
<dbReference type="OMA" id="CPYLQAV"/>
<dbReference type="GO" id="GO:0020037">
    <property type="term" value="F:heme binding"/>
    <property type="evidence" value="ECO:0007669"/>
    <property type="project" value="InterPro"/>
</dbReference>
<name>A0A084G4M0_PSEDA</name>